<name>X1BDG8_9ZZZZ</name>
<sequence>MKVVFETQEITPEAAGNIYQLANKYCYVAIKSERYSSEELKAIEGKEFQAKGKSSSQELRGVLYVLFTQDNKGFETFDRFYKFHMDEEIDKFKNQIR</sequence>
<gene>
    <name evidence="1" type="ORF">S01H4_46803</name>
</gene>
<comment type="caution">
    <text evidence="1">The sequence shown here is derived from an EMBL/GenBank/DDBJ whole genome shotgun (WGS) entry which is preliminary data.</text>
</comment>
<protein>
    <submittedName>
        <fullName evidence="1">Uncharacterized protein</fullName>
    </submittedName>
</protein>
<dbReference type="EMBL" id="BART01026193">
    <property type="protein sequence ID" value="GAG93959.1"/>
    <property type="molecule type" value="Genomic_DNA"/>
</dbReference>
<evidence type="ECO:0000313" key="1">
    <source>
        <dbReference type="EMBL" id="GAG93959.1"/>
    </source>
</evidence>
<accession>X1BDG8</accession>
<reference evidence="1" key="1">
    <citation type="journal article" date="2014" name="Front. Microbiol.">
        <title>High frequency of phylogenetically diverse reductive dehalogenase-homologous genes in deep subseafloor sedimentary metagenomes.</title>
        <authorList>
            <person name="Kawai M."/>
            <person name="Futagami T."/>
            <person name="Toyoda A."/>
            <person name="Takaki Y."/>
            <person name="Nishi S."/>
            <person name="Hori S."/>
            <person name="Arai W."/>
            <person name="Tsubouchi T."/>
            <person name="Morono Y."/>
            <person name="Uchiyama I."/>
            <person name="Ito T."/>
            <person name="Fujiyama A."/>
            <person name="Inagaki F."/>
            <person name="Takami H."/>
        </authorList>
    </citation>
    <scope>NUCLEOTIDE SEQUENCE</scope>
    <source>
        <strain evidence="1">Expedition CK06-06</strain>
    </source>
</reference>
<dbReference type="AlphaFoldDB" id="X1BDG8"/>
<proteinExistence type="predicted"/>
<organism evidence="1">
    <name type="scientific">marine sediment metagenome</name>
    <dbReference type="NCBI Taxonomy" id="412755"/>
    <lineage>
        <taxon>unclassified sequences</taxon>
        <taxon>metagenomes</taxon>
        <taxon>ecological metagenomes</taxon>
    </lineage>
</organism>